<feature type="region of interest" description="Disordered" evidence="1">
    <location>
        <begin position="461"/>
        <end position="594"/>
    </location>
</feature>
<keyword evidence="3" id="KW-1185">Reference proteome</keyword>
<feature type="compositionally biased region" description="Low complexity" evidence="1">
    <location>
        <begin position="495"/>
        <end position="537"/>
    </location>
</feature>
<dbReference type="AlphaFoldDB" id="A0A2X0MW43"/>
<evidence type="ECO:0000256" key="1">
    <source>
        <dbReference type="SAM" id="MobiDB-lite"/>
    </source>
</evidence>
<accession>A0A2X0MW43</accession>
<reference evidence="3" key="1">
    <citation type="submission" date="2016-10" db="EMBL/GenBank/DDBJ databases">
        <authorList>
            <person name="Jeantristanb JTB J.-T."/>
            <person name="Ricardo R."/>
        </authorList>
    </citation>
    <scope>NUCLEOTIDE SEQUENCE [LARGE SCALE GENOMIC DNA]</scope>
</reference>
<feature type="compositionally biased region" description="Low complexity" evidence="1">
    <location>
        <begin position="22"/>
        <end position="44"/>
    </location>
</feature>
<dbReference type="OrthoDB" id="10576480at2759"/>
<feature type="compositionally biased region" description="Low complexity" evidence="1">
    <location>
        <begin position="168"/>
        <end position="177"/>
    </location>
</feature>
<protein>
    <submittedName>
        <fullName evidence="2">BZ3500_MvSof-1268-A1-R1_Chr8-2g10204 protein</fullName>
    </submittedName>
</protein>
<feature type="region of interest" description="Disordered" evidence="1">
    <location>
        <begin position="1"/>
        <end position="223"/>
    </location>
</feature>
<sequence length="696" mass="74094">MVVDQDCTPARPAPPTTPPPTTTTTAAAAAAAAAAATTSTAPSTKPELPIKAFVSSRYKEQLARSSSRPSPSAPSTSTSSSSRFAPSPAGTPASRFVDRDSDRERERDRDRFDDFRRSRPPPSIMDDHPRDRWGAHRGLPPPAPSRTRSPSPDRLRMRSRSRSPPPSLRRAPPSSSRGAAYHDDDLRDRFDRGGPPPSMGADYRNRRPRSRSPPPLGESSGQLQVSFTGCSSQIGTAPQATAEGLVPPTMEEGHPHLRHEAHLVPPSTAEDLHLVPTHLHHQGEVGRRVVVRHLLRTLVGKDPLLVDTNHPRLPLPRRPHFVGGVRLRLLYLTAEVAEVELDRLPLPSLGVTHQRRSHDAVRDRHREVRACTVETHYHHVPQQQRGPEGDHVIRLRHLSEDPNQDRDRRAVVLHRHHLVQEDRAHRNDRTPAPPTGPRALAGGAIPTGPRAKVALSFNISSTSNATPTTPAGPPTGPRALSGSVRSTFHSTPQLTPAAAAAAAAGGATSGAKATATATPTGPRPATIPTGPRGWRSAPAPPAPAPSSSSSSALGSSSSAVAAGTDPSTPAPPSGSSSDLAKPAPPPPAFDPSISRYIVHPSSNLVAKLKTLASVPGSLEIEAEILKLRSARNDLGSVESTEERYRRERWIMEDCQVEMRCAKERTRWSGGEAMGLGLGLGWGGGGGGMGGAGSGIY</sequence>
<feature type="compositionally biased region" description="Basic and acidic residues" evidence="1">
    <location>
        <begin position="125"/>
        <end position="134"/>
    </location>
</feature>
<feature type="region of interest" description="Disordered" evidence="1">
    <location>
        <begin position="420"/>
        <end position="448"/>
    </location>
</feature>
<evidence type="ECO:0000313" key="2">
    <source>
        <dbReference type="EMBL" id="SCZ96455.1"/>
    </source>
</evidence>
<feature type="compositionally biased region" description="Pro residues" evidence="1">
    <location>
        <begin position="11"/>
        <end position="21"/>
    </location>
</feature>
<feature type="compositionally biased region" description="Basic and acidic residues" evidence="1">
    <location>
        <begin position="420"/>
        <end position="429"/>
    </location>
</feature>
<name>A0A2X0MW43_9BASI</name>
<gene>
    <name evidence="2" type="ORF">BZ3500_MVSOF-1268-A1-R1_CHR8-2G10204</name>
</gene>
<feature type="compositionally biased region" description="Polar residues" evidence="1">
    <location>
        <begin position="483"/>
        <end position="494"/>
    </location>
</feature>
<dbReference type="STRING" id="289078.A0A2X0MW43"/>
<proteinExistence type="predicted"/>
<feature type="compositionally biased region" description="Basic and acidic residues" evidence="1">
    <location>
        <begin position="96"/>
        <end position="117"/>
    </location>
</feature>
<evidence type="ECO:0000313" key="3">
    <source>
        <dbReference type="Proteomes" id="UP000249723"/>
    </source>
</evidence>
<dbReference type="EMBL" id="FMWP01000088">
    <property type="protein sequence ID" value="SCZ96455.1"/>
    <property type="molecule type" value="Genomic_DNA"/>
</dbReference>
<feature type="compositionally biased region" description="Basic and acidic residues" evidence="1">
    <location>
        <begin position="180"/>
        <end position="192"/>
    </location>
</feature>
<dbReference type="Proteomes" id="UP000249723">
    <property type="component" value="Unassembled WGS sequence"/>
</dbReference>
<organism evidence="2 3">
    <name type="scientific">Microbotryum saponariae</name>
    <dbReference type="NCBI Taxonomy" id="289078"/>
    <lineage>
        <taxon>Eukaryota</taxon>
        <taxon>Fungi</taxon>
        <taxon>Dikarya</taxon>
        <taxon>Basidiomycota</taxon>
        <taxon>Pucciniomycotina</taxon>
        <taxon>Microbotryomycetes</taxon>
        <taxon>Microbotryales</taxon>
        <taxon>Microbotryaceae</taxon>
        <taxon>Microbotryum</taxon>
    </lineage>
</organism>
<feature type="compositionally biased region" description="Low complexity" evidence="1">
    <location>
        <begin position="545"/>
        <end position="581"/>
    </location>
</feature>
<feature type="compositionally biased region" description="Low complexity" evidence="1">
    <location>
        <begin position="63"/>
        <end position="88"/>
    </location>
</feature>